<organism evidence="10 11">
    <name type="scientific">Papaver nudicaule</name>
    <name type="common">Iceland poppy</name>
    <dbReference type="NCBI Taxonomy" id="74823"/>
    <lineage>
        <taxon>Eukaryota</taxon>
        <taxon>Viridiplantae</taxon>
        <taxon>Streptophyta</taxon>
        <taxon>Embryophyta</taxon>
        <taxon>Tracheophyta</taxon>
        <taxon>Spermatophyta</taxon>
        <taxon>Magnoliopsida</taxon>
        <taxon>Ranunculales</taxon>
        <taxon>Papaveraceae</taxon>
        <taxon>Papaveroideae</taxon>
        <taxon>Papaver</taxon>
    </lineage>
</organism>
<keyword evidence="7" id="KW-0961">Cell wall biogenesis/degradation</keyword>
<dbReference type="PANTHER" id="PTHR31375">
    <property type="match status" value="1"/>
</dbReference>
<evidence type="ECO:0000256" key="9">
    <source>
        <dbReference type="SAM" id="SignalP"/>
    </source>
</evidence>
<comment type="similarity">
    <text evidence="2 8">Belongs to the glycosyl hydrolase 28 family.</text>
</comment>
<keyword evidence="5 8" id="KW-0378">Hydrolase</keyword>
<sequence>MANVRINTLVILVFLPLVFSNLADASGFIRKAGPLPAVFNVLKFGAVPNGREDCSEAFVQAWNAACHHPGGNAMLVVPPGNYMLLPAVFQGPCTGEVVVQVQGKVTGSDDVSEYSENQWILFENINGLVLTGGGIFNGNGADTWQYNDCATNPSCQPLAAGLRFSNVNKGTIGPLTSLNPQGYHMSLDRCHDFQINGVHINAAKTSPYTDGVHISGSTNVGISGSIIATGGNCISAGEGSTGVSVTKVTCGTRACPNAKACITSF</sequence>
<accession>A0AA41VER4</accession>
<evidence type="ECO:0000256" key="4">
    <source>
        <dbReference type="ARBA" id="ARBA00022525"/>
    </source>
</evidence>
<evidence type="ECO:0000256" key="2">
    <source>
        <dbReference type="ARBA" id="ARBA00008834"/>
    </source>
</evidence>
<feature type="signal peptide" evidence="9">
    <location>
        <begin position="1"/>
        <end position="25"/>
    </location>
</feature>
<keyword evidence="4" id="KW-0964">Secreted</keyword>
<dbReference type="InterPro" id="IPR012334">
    <property type="entry name" value="Pectin_lyas_fold"/>
</dbReference>
<dbReference type="AlphaFoldDB" id="A0AA41VER4"/>
<comment type="subcellular location">
    <subcellularLocation>
        <location evidence="1">Secreted</location>
        <location evidence="1">Cell wall</location>
    </subcellularLocation>
</comment>
<keyword evidence="6 8" id="KW-0326">Glycosidase</keyword>
<reference evidence="10" key="1">
    <citation type="submission" date="2022-03" db="EMBL/GenBank/DDBJ databases">
        <title>A functionally conserved STORR gene fusion in Papaver species that diverged 16.8 million years ago.</title>
        <authorList>
            <person name="Catania T."/>
        </authorList>
    </citation>
    <scope>NUCLEOTIDE SEQUENCE</scope>
    <source>
        <strain evidence="10">S-191538</strain>
    </source>
</reference>
<dbReference type="GO" id="GO:0004650">
    <property type="term" value="F:polygalacturonase activity"/>
    <property type="evidence" value="ECO:0007669"/>
    <property type="project" value="InterPro"/>
</dbReference>
<feature type="chain" id="PRO_5041372131" description="Polygalacturonase" evidence="9">
    <location>
        <begin position="26"/>
        <end position="265"/>
    </location>
</feature>
<evidence type="ECO:0000256" key="6">
    <source>
        <dbReference type="ARBA" id="ARBA00023295"/>
    </source>
</evidence>
<dbReference type="InterPro" id="IPR000743">
    <property type="entry name" value="Glyco_hydro_28"/>
</dbReference>
<evidence type="ECO:0000313" key="10">
    <source>
        <dbReference type="EMBL" id="MCL7039892.1"/>
    </source>
</evidence>
<evidence type="ECO:0000256" key="5">
    <source>
        <dbReference type="ARBA" id="ARBA00022801"/>
    </source>
</evidence>
<dbReference type="Pfam" id="PF00295">
    <property type="entry name" value="Glyco_hydro_28"/>
    <property type="match status" value="1"/>
</dbReference>
<evidence type="ECO:0000256" key="3">
    <source>
        <dbReference type="ARBA" id="ARBA00022512"/>
    </source>
</evidence>
<gene>
    <name evidence="10" type="ORF">MKW94_001368</name>
</gene>
<dbReference type="EMBL" id="JAJJMA010206117">
    <property type="protein sequence ID" value="MCL7039892.1"/>
    <property type="molecule type" value="Genomic_DNA"/>
</dbReference>
<comment type="caution">
    <text evidence="10">The sequence shown here is derived from an EMBL/GenBank/DDBJ whole genome shotgun (WGS) entry which is preliminary data.</text>
</comment>
<dbReference type="GO" id="GO:0071555">
    <property type="term" value="P:cell wall organization"/>
    <property type="evidence" value="ECO:0007669"/>
    <property type="project" value="UniProtKB-KW"/>
</dbReference>
<evidence type="ECO:0000313" key="11">
    <source>
        <dbReference type="Proteomes" id="UP001177140"/>
    </source>
</evidence>
<keyword evidence="9" id="KW-0732">Signal</keyword>
<dbReference type="SUPFAM" id="SSF51126">
    <property type="entry name" value="Pectin lyase-like"/>
    <property type="match status" value="1"/>
</dbReference>
<evidence type="ECO:0000256" key="7">
    <source>
        <dbReference type="ARBA" id="ARBA00023316"/>
    </source>
</evidence>
<dbReference type="Proteomes" id="UP001177140">
    <property type="component" value="Unassembled WGS sequence"/>
</dbReference>
<keyword evidence="3" id="KW-0134">Cell wall</keyword>
<keyword evidence="11" id="KW-1185">Reference proteome</keyword>
<dbReference type="InterPro" id="IPR011050">
    <property type="entry name" value="Pectin_lyase_fold/virulence"/>
</dbReference>
<evidence type="ECO:0008006" key="12">
    <source>
        <dbReference type="Google" id="ProtNLM"/>
    </source>
</evidence>
<evidence type="ECO:0000256" key="8">
    <source>
        <dbReference type="RuleBase" id="RU361169"/>
    </source>
</evidence>
<proteinExistence type="inferred from homology"/>
<dbReference type="Gene3D" id="2.160.20.10">
    <property type="entry name" value="Single-stranded right-handed beta-helix, Pectin lyase-like"/>
    <property type="match status" value="1"/>
</dbReference>
<dbReference type="GO" id="GO:0005975">
    <property type="term" value="P:carbohydrate metabolic process"/>
    <property type="evidence" value="ECO:0007669"/>
    <property type="project" value="InterPro"/>
</dbReference>
<name>A0AA41VER4_PAPNU</name>
<evidence type="ECO:0000256" key="1">
    <source>
        <dbReference type="ARBA" id="ARBA00004191"/>
    </source>
</evidence>
<protein>
    <recommendedName>
        <fullName evidence="12">Polygalacturonase</fullName>
    </recommendedName>
</protein>